<keyword evidence="1" id="KW-0812">Transmembrane</keyword>
<proteinExistence type="predicted"/>
<sequence length="74" mass="8378">MFFIKHFYINKLFLLFKMNIIIITKLFTIILLSSFMISVSGEIFYRDWGGNIGSGNPALSSFFLLCGSINCGRG</sequence>
<dbReference type="Proteomes" id="UP000046392">
    <property type="component" value="Unplaced"/>
</dbReference>
<organism evidence="2 3">
    <name type="scientific">Strongyloides papillosus</name>
    <name type="common">Intestinal threadworm</name>
    <dbReference type="NCBI Taxonomy" id="174720"/>
    <lineage>
        <taxon>Eukaryota</taxon>
        <taxon>Metazoa</taxon>
        <taxon>Ecdysozoa</taxon>
        <taxon>Nematoda</taxon>
        <taxon>Chromadorea</taxon>
        <taxon>Rhabditida</taxon>
        <taxon>Tylenchina</taxon>
        <taxon>Panagrolaimomorpha</taxon>
        <taxon>Strongyloidoidea</taxon>
        <taxon>Strongyloididae</taxon>
        <taxon>Strongyloides</taxon>
    </lineage>
</organism>
<dbReference type="AlphaFoldDB" id="A0A0N5BSG9"/>
<reference evidence="3" key="1">
    <citation type="submission" date="2017-02" db="UniProtKB">
        <authorList>
            <consortium name="WormBaseParasite"/>
        </authorList>
    </citation>
    <scope>IDENTIFICATION</scope>
</reference>
<protein>
    <submittedName>
        <fullName evidence="3">Uncharacterized protein</fullName>
    </submittedName>
</protein>
<evidence type="ECO:0000313" key="3">
    <source>
        <dbReference type="WBParaSite" id="SPAL_0000881200.1"/>
    </source>
</evidence>
<keyword evidence="2" id="KW-1185">Reference proteome</keyword>
<keyword evidence="1" id="KW-0472">Membrane</keyword>
<name>A0A0N5BSG9_STREA</name>
<keyword evidence="1" id="KW-1133">Transmembrane helix</keyword>
<dbReference type="WBParaSite" id="SPAL_0000881200.1">
    <property type="protein sequence ID" value="SPAL_0000881200.1"/>
    <property type="gene ID" value="SPAL_0000881200"/>
</dbReference>
<evidence type="ECO:0000313" key="2">
    <source>
        <dbReference type="Proteomes" id="UP000046392"/>
    </source>
</evidence>
<accession>A0A0N5BSG9</accession>
<evidence type="ECO:0000256" key="1">
    <source>
        <dbReference type="SAM" id="Phobius"/>
    </source>
</evidence>
<feature type="transmembrane region" description="Helical" evidence="1">
    <location>
        <begin position="12"/>
        <end position="37"/>
    </location>
</feature>